<dbReference type="PANTHER" id="PTHR24305:SF230">
    <property type="entry name" value="P450, PUTATIVE (EUROFUNG)-RELATED"/>
    <property type="match status" value="1"/>
</dbReference>
<evidence type="ECO:0000256" key="8">
    <source>
        <dbReference type="PIRSR" id="PIRSR602401-1"/>
    </source>
</evidence>
<feature type="transmembrane region" description="Helical" evidence="10">
    <location>
        <begin position="228"/>
        <end position="250"/>
    </location>
</feature>
<dbReference type="PRINTS" id="PR00385">
    <property type="entry name" value="P450"/>
</dbReference>
<feature type="transmembrane region" description="Helical" evidence="10">
    <location>
        <begin position="23"/>
        <end position="44"/>
    </location>
</feature>
<keyword evidence="3 8" id="KW-0349">Heme</keyword>
<keyword evidence="10" id="KW-0812">Transmembrane</keyword>
<dbReference type="Pfam" id="PF00067">
    <property type="entry name" value="p450"/>
    <property type="match status" value="1"/>
</dbReference>
<keyword evidence="10" id="KW-0472">Membrane</keyword>
<dbReference type="CDD" id="cd11058">
    <property type="entry name" value="CYP60B-like"/>
    <property type="match status" value="1"/>
</dbReference>
<comment type="cofactor">
    <cofactor evidence="1 8">
        <name>heme</name>
        <dbReference type="ChEBI" id="CHEBI:30413"/>
    </cofactor>
</comment>
<dbReference type="GO" id="GO:0004497">
    <property type="term" value="F:monooxygenase activity"/>
    <property type="evidence" value="ECO:0007669"/>
    <property type="project" value="UniProtKB-KW"/>
</dbReference>
<evidence type="ECO:0000256" key="10">
    <source>
        <dbReference type="SAM" id="Phobius"/>
    </source>
</evidence>
<dbReference type="AlphaFoldDB" id="W3XK34"/>
<keyword evidence="4 8" id="KW-0479">Metal-binding</keyword>
<dbReference type="InterPro" id="IPR002401">
    <property type="entry name" value="Cyt_P450_E_grp-I"/>
</dbReference>
<evidence type="ECO:0000256" key="6">
    <source>
        <dbReference type="ARBA" id="ARBA00023004"/>
    </source>
</evidence>
<evidence type="ECO:0000256" key="7">
    <source>
        <dbReference type="ARBA" id="ARBA00023033"/>
    </source>
</evidence>
<name>W3XK34_PESFW</name>
<dbReference type="InterPro" id="IPR050121">
    <property type="entry name" value="Cytochrome_P450_monoxygenase"/>
</dbReference>
<proteinExistence type="inferred from homology"/>
<evidence type="ECO:0000256" key="2">
    <source>
        <dbReference type="ARBA" id="ARBA00010617"/>
    </source>
</evidence>
<dbReference type="Proteomes" id="UP000030651">
    <property type="component" value="Unassembled WGS sequence"/>
</dbReference>
<dbReference type="HOGENOM" id="CLU_001570_14_11_1"/>
<keyword evidence="10" id="KW-1133">Transmembrane helix</keyword>
<keyword evidence="6 8" id="KW-0408">Iron</keyword>
<organism evidence="11 12">
    <name type="scientific">Pestalotiopsis fici (strain W106-1 / CGMCC3.15140)</name>
    <dbReference type="NCBI Taxonomy" id="1229662"/>
    <lineage>
        <taxon>Eukaryota</taxon>
        <taxon>Fungi</taxon>
        <taxon>Dikarya</taxon>
        <taxon>Ascomycota</taxon>
        <taxon>Pezizomycotina</taxon>
        <taxon>Sordariomycetes</taxon>
        <taxon>Xylariomycetidae</taxon>
        <taxon>Amphisphaeriales</taxon>
        <taxon>Sporocadaceae</taxon>
        <taxon>Pestalotiopsis</taxon>
    </lineage>
</organism>
<dbReference type="GO" id="GO:0016705">
    <property type="term" value="F:oxidoreductase activity, acting on paired donors, with incorporation or reduction of molecular oxygen"/>
    <property type="evidence" value="ECO:0007669"/>
    <property type="project" value="InterPro"/>
</dbReference>
<dbReference type="PANTHER" id="PTHR24305">
    <property type="entry name" value="CYTOCHROME P450"/>
    <property type="match status" value="1"/>
</dbReference>
<evidence type="ECO:0000313" key="12">
    <source>
        <dbReference type="Proteomes" id="UP000030651"/>
    </source>
</evidence>
<dbReference type="InParanoid" id="W3XK34"/>
<dbReference type="Gene3D" id="1.10.630.10">
    <property type="entry name" value="Cytochrome P450"/>
    <property type="match status" value="1"/>
</dbReference>
<dbReference type="eggNOG" id="KOG0158">
    <property type="taxonomic scope" value="Eukaryota"/>
</dbReference>
<dbReference type="PROSITE" id="PS00086">
    <property type="entry name" value="CYTOCHROME_P450"/>
    <property type="match status" value="1"/>
</dbReference>
<reference evidence="12" key="1">
    <citation type="journal article" date="2015" name="BMC Genomics">
        <title>Genomic and transcriptomic analysis of the endophytic fungus Pestalotiopsis fici reveals its lifestyle and high potential for synthesis of natural products.</title>
        <authorList>
            <person name="Wang X."/>
            <person name="Zhang X."/>
            <person name="Liu L."/>
            <person name="Xiang M."/>
            <person name="Wang W."/>
            <person name="Sun X."/>
            <person name="Che Y."/>
            <person name="Guo L."/>
            <person name="Liu G."/>
            <person name="Guo L."/>
            <person name="Wang C."/>
            <person name="Yin W.B."/>
            <person name="Stadler M."/>
            <person name="Zhang X."/>
            <person name="Liu X."/>
        </authorList>
    </citation>
    <scope>NUCLEOTIDE SEQUENCE [LARGE SCALE GENOMIC DNA]</scope>
    <source>
        <strain evidence="12">W106-1 / CGMCC3.15140</strain>
    </source>
</reference>
<dbReference type="OrthoDB" id="1470350at2759"/>
<keyword evidence="12" id="KW-1185">Reference proteome</keyword>
<protein>
    <recommendedName>
        <fullName evidence="13">Isotrichodermin C-15 hydroxylase</fullName>
    </recommendedName>
</protein>
<dbReference type="InterPro" id="IPR001128">
    <property type="entry name" value="Cyt_P450"/>
</dbReference>
<dbReference type="GO" id="GO:0020037">
    <property type="term" value="F:heme binding"/>
    <property type="evidence" value="ECO:0007669"/>
    <property type="project" value="InterPro"/>
</dbReference>
<dbReference type="KEGG" id="pfy:PFICI_00188"/>
<feature type="binding site" description="axial binding residue" evidence="8">
    <location>
        <position position="457"/>
    </location>
    <ligand>
        <name>heme</name>
        <dbReference type="ChEBI" id="CHEBI:30413"/>
    </ligand>
    <ligandPart>
        <name>Fe</name>
        <dbReference type="ChEBI" id="CHEBI:18248"/>
    </ligandPart>
</feature>
<dbReference type="GO" id="GO:0005506">
    <property type="term" value="F:iron ion binding"/>
    <property type="evidence" value="ECO:0007669"/>
    <property type="project" value="InterPro"/>
</dbReference>
<dbReference type="OMA" id="GIMMPPK"/>
<keyword evidence="7 9" id="KW-0503">Monooxygenase</keyword>
<dbReference type="GeneID" id="19265201"/>
<evidence type="ECO:0000256" key="4">
    <source>
        <dbReference type="ARBA" id="ARBA00022723"/>
    </source>
</evidence>
<sequence>MAVLSALNREFEQYHGLIGTRNILLLIVAAFIANQCYTIIYNLYLHPLRKIPGPQLWIAFPFLRSWRMVVGDSEFRIRELHEKYGEILRVSPNEVYFTNAQAWKDIYGHGHAEFPKFYPDGIHMDPRKILSSNARDHFRYRRAMLPAFSDKALVQQEPLIRVYVDLLIKRLGEVAETGKWTNMVRWYNLTTFDLIADLAYGESLQGLESGKSNAWIENIEKMNIMMPIFVLLGTSKLLFKTVMLLLGPLLSRAQEKHMANVEKLAHGRLHARKQPDRGDFMDYFLRSRGESHGLRDDEVVVNSDLIMVAGSETTATLLSGATYLMLTNPHTLKLATEEVRSVFSHDEQICFNETRSKLPYLNACLEEALRLFPPVPIALPRSVPGDVPMEVCGIMMPPKTTVAVPHLSAYTSEANFHRAREYLPERWLSQDGGDLLSPFQHDRRDVFRPFSFGPRDCIGRSLAYHEMRIIMSKLLFHFDLRLDESCNDWYNQHIFGLWAKPTLKVYLSKRS</sequence>
<evidence type="ECO:0000256" key="3">
    <source>
        <dbReference type="ARBA" id="ARBA00022617"/>
    </source>
</evidence>
<evidence type="ECO:0000256" key="5">
    <source>
        <dbReference type="ARBA" id="ARBA00023002"/>
    </source>
</evidence>
<dbReference type="InterPro" id="IPR036396">
    <property type="entry name" value="Cyt_P450_sf"/>
</dbReference>
<keyword evidence="5 9" id="KW-0560">Oxidoreductase</keyword>
<accession>W3XK34</accession>
<dbReference type="InterPro" id="IPR017972">
    <property type="entry name" value="Cyt_P450_CS"/>
</dbReference>
<dbReference type="SUPFAM" id="SSF48264">
    <property type="entry name" value="Cytochrome P450"/>
    <property type="match status" value="1"/>
</dbReference>
<evidence type="ECO:0008006" key="13">
    <source>
        <dbReference type="Google" id="ProtNLM"/>
    </source>
</evidence>
<dbReference type="EMBL" id="KI912109">
    <property type="protein sequence ID" value="ETS86360.1"/>
    <property type="molecule type" value="Genomic_DNA"/>
</dbReference>
<dbReference type="PRINTS" id="PR00463">
    <property type="entry name" value="EP450I"/>
</dbReference>
<dbReference type="RefSeq" id="XP_007826960.1">
    <property type="nucleotide sequence ID" value="XM_007828769.1"/>
</dbReference>
<gene>
    <name evidence="11" type="ORF">PFICI_00188</name>
</gene>
<evidence type="ECO:0000313" key="11">
    <source>
        <dbReference type="EMBL" id="ETS86360.1"/>
    </source>
</evidence>
<comment type="similarity">
    <text evidence="2 9">Belongs to the cytochrome P450 family.</text>
</comment>
<evidence type="ECO:0000256" key="1">
    <source>
        <dbReference type="ARBA" id="ARBA00001971"/>
    </source>
</evidence>
<evidence type="ECO:0000256" key="9">
    <source>
        <dbReference type="RuleBase" id="RU000461"/>
    </source>
</evidence>